<dbReference type="Pfam" id="PF00443">
    <property type="entry name" value="UCH"/>
    <property type="match status" value="2"/>
</dbReference>
<feature type="transmembrane region" description="Helical" evidence="6">
    <location>
        <begin position="69"/>
        <end position="94"/>
    </location>
</feature>
<gene>
    <name evidence="9" type="ORF">BLNAU_8941</name>
</gene>
<feature type="compositionally biased region" description="Basic and acidic residues" evidence="5">
    <location>
        <begin position="1230"/>
        <end position="1242"/>
    </location>
</feature>
<feature type="compositionally biased region" description="Acidic residues" evidence="5">
    <location>
        <begin position="1567"/>
        <end position="1576"/>
    </location>
</feature>
<dbReference type="SUPFAM" id="SSF54001">
    <property type="entry name" value="Cysteine proteinases"/>
    <property type="match status" value="2"/>
</dbReference>
<feature type="transmembrane region" description="Helical" evidence="6">
    <location>
        <begin position="432"/>
        <end position="454"/>
    </location>
</feature>
<feature type="compositionally biased region" description="Basic residues" evidence="5">
    <location>
        <begin position="601"/>
        <end position="615"/>
    </location>
</feature>
<feature type="compositionally biased region" description="Basic and acidic residues" evidence="5">
    <location>
        <begin position="1333"/>
        <end position="1346"/>
    </location>
</feature>
<dbReference type="EMBL" id="JARBJD010000059">
    <property type="protein sequence ID" value="KAK2956161.1"/>
    <property type="molecule type" value="Genomic_DNA"/>
</dbReference>
<accession>A0ABQ9XXF1</accession>
<dbReference type="InterPro" id="IPR001394">
    <property type="entry name" value="Peptidase_C19_UCH"/>
</dbReference>
<protein>
    <recommendedName>
        <fullName evidence="8">USP domain-containing protein</fullName>
    </recommendedName>
</protein>
<feature type="region of interest" description="Disordered" evidence="5">
    <location>
        <begin position="990"/>
        <end position="1037"/>
    </location>
</feature>
<dbReference type="PANTHER" id="PTHR14255">
    <property type="entry name" value="CEREBLON"/>
    <property type="match status" value="1"/>
</dbReference>
<feature type="region of interest" description="Disordered" evidence="5">
    <location>
        <begin position="1400"/>
        <end position="1588"/>
    </location>
</feature>
<dbReference type="PANTHER" id="PTHR14255:SF3">
    <property type="entry name" value="SULFITE EXPORTER TAUE_SAFE FAMILY PROTEIN 5-RELATED"/>
    <property type="match status" value="1"/>
</dbReference>
<feature type="transmembrane region" description="Helical" evidence="6">
    <location>
        <begin position="140"/>
        <end position="163"/>
    </location>
</feature>
<evidence type="ECO:0000256" key="4">
    <source>
        <dbReference type="ARBA" id="ARBA00023136"/>
    </source>
</evidence>
<name>A0ABQ9XXF1_9EUKA</name>
<dbReference type="Gene3D" id="3.90.70.10">
    <property type="entry name" value="Cysteine proteinases"/>
    <property type="match status" value="2"/>
</dbReference>
<evidence type="ECO:0000256" key="5">
    <source>
        <dbReference type="SAM" id="MobiDB-lite"/>
    </source>
</evidence>
<dbReference type="InterPro" id="IPR002781">
    <property type="entry name" value="TM_pro_TauE-like"/>
</dbReference>
<feature type="compositionally biased region" description="Low complexity" evidence="5">
    <location>
        <begin position="616"/>
        <end position="629"/>
    </location>
</feature>
<dbReference type="Pfam" id="PF01925">
    <property type="entry name" value="TauE"/>
    <property type="match status" value="2"/>
</dbReference>
<feature type="compositionally biased region" description="Low complexity" evidence="5">
    <location>
        <begin position="1112"/>
        <end position="1127"/>
    </location>
</feature>
<evidence type="ECO:0000256" key="1">
    <source>
        <dbReference type="ARBA" id="ARBA00004141"/>
    </source>
</evidence>
<feature type="chain" id="PRO_5046538672" description="USP domain-containing protein" evidence="7">
    <location>
        <begin position="19"/>
        <end position="1954"/>
    </location>
</feature>
<dbReference type="Proteomes" id="UP001281761">
    <property type="component" value="Unassembled WGS sequence"/>
</dbReference>
<evidence type="ECO:0000256" key="6">
    <source>
        <dbReference type="SAM" id="Phobius"/>
    </source>
</evidence>
<feature type="compositionally biased region" description="Basic and acidic residues" evidence="5">
    <location>
        <begin position="1553"/>
        <end position="1566"/>
    </location>
</feature>
<feature type="compositionally biased region" description="Basic and acidic residues" evidence="5">
    <location>
        <begin position="1207"/>
        <end position="1224"/>
    </location>
</feature>
<keyword evidence="3 6" id="KW-1133">Transmembrane helix</keyword>
<feature type="compositionally biased region" description="Low complexity" evidence="5">
    <location>
        <begin position="843"/>
        <end position="858"/>
    </location>
</feature>
<evidence type="ECO:0000313" key="10">
    <source>
        <dbReference type="Proteomes" id="UP001281761"/>
    </source>
</evidence>
<keyword evidence="7" id="KW-0732">Signal</keyword>
<feature type="region of interest" description="Disordered" evidence="5">
    <location>
        <begin position="820"/>
        <end position="860"/>
    </location>
</feature>
<feature type="region of interest" description="Disordered" evidence="5">
    <location>
        <begin position="1198"/>
        <end position="1242"/>
    </location>
</feature>
<dbReference type="PROSITE" id="PS50235">
    <property type="entry name" value="USP_3"/>
    <property type="match status" value="1"/>
</dbReference>
<dbReference type="InterPro" id="IPR028889">
    <property type="entry name" value="USP"/>
</dbReference>
<feature type="compositionally biased region" description="Polar residues" evidence="5">
    <location>
        <begin position="1128"/>
        <end position="1138"/>
    </location>
</feature>
<keyword evidence="10" id="KW-1185">Reference proteome</keyword>
<feature type="transmembrane region" description="Helical" evidence="6">
    <location>
        <begin position="169"/>
        <end position="187"/>
    </location>
</feature>
<dbReference type="InterPro" id="IPR018200">
    <property type="entry name" value="USP_CS"/>
</dbReference>
<feature type="transmembrane region" description="Helical" evidence="6">
    <location>
        <begin position="345"/>
        <end position="364"/>
    </location>
</feature>
<feature type="compositionally biased region" description="Low complexity" evidence="5">
    <location>
        <begin position="1813"/>
        <end position="1830"/>
    </location>
</feature>
<keyword evidence="4 6" id="KW-0472">Membrane</keyword>
<feature type="transmembrane region" description="Helical" evidence="6">
    <location>
        <begin position="384"/>
        <end position="405"/>
    </location>
</feature>
<comment type="caution">
    <text evidence="9">The sequence shown here is derived from an EMBL/GenBank/DDBJ whole genome shotgun (WGS) entry which is preliminary data.</text>
</comment>
<feature type="signal peptide" evidence="7">
    <location>
        <begin position="1"/>
        <end position="18"/>
    </location>
</feature>
<feature type="compositionally biased region" description="Low complexity" evidence="5">
    <location>
        <begin position="1426"/>
        <end position="1435"/>
    </location>
</feature>
<feature type="transmembrane region" description="Helical" evidence="6">
    <location>
        <begin position="460"/>
        <end position="480"/>
    </location>
</feature>
<organism evidence="9 10">
    <name type="scientific">Blattamonas nauphoetae</name>
    <dbReference type="NCBI Taxonomy" id="2049346"/>
    <lineage>
        <taxon>Eukaryota</taxon>
        <taxon>Metamonada</taxon>
        <taxon>Preaxostyla</taxon>
        <taxon>Oxymonadida</taxon>
        <taxon>Blattamonas</taxon>
    </lineage>
</organism>
<evidence type="ECO:0000256" key="2">
    <source>
        <dbReference type="ARBA" id="ARBA00022692"/>
    </source>
</evidence>
<feature type="domain" description="USP" evidence="8">
    <location>
        <begin position="647"/>
        <end position="1951"/>
    </location>
</feature>
<evidence type="ECO:0000256" key="7">
    <source>
        <dbReference type="SAM" id="SignalP"/>
    </source>
</evidence>
<keyword evidence="2 6" id="KW-0812">Transmembrane</keyword>
<comment type="subcellular location">
    <subcellularLocation>
        <location evidence="1">Membrane</location>
        <topology evidence="1">Multi-pass membrane protein</topology>
    </subcellularLocation>
</comment>
<proteinExistence type="predicted"/>
<feature type="compositionally biased region" description="Polar residues" evidence="5">
    <location>
        <begin position="231"/>
        <end position="248"/>
    </location>
</feature>
<dbReference type="InterPro" id="IPR038765">
    <property type="entry name" value="Papain-like_cys_pep_sf"/>
</dbReference>
<feature type="compositionally biased region" description="Basic and acidic residues" evidence="5">
    <location>
        <begin position="1408"/>
        <end position="1419"/>
    </location>
</feature>
<feature type="compositionally biased region" description="Polar residues" evidence="5">
    <location>
        <begin position="1349"/>
        <end position="1364"/>
    </location>
</feature>
<feature type="region of interest" description="Disordered" evidence="5">
    <location>
        <begin position="600"/>
        <end position="633"/>
    </location>
</feature>
<feature type="compositionally biased region" description="Basic and acidic residues" evidence="5">
    <location>
        <begin position="194"/>
        <end position="212"/>
    </location>
</feature>
<feature type="transmembrane region" description="Helical" evidence="6">
    <location>
        <begin position="501"/>
        <end position="531"/>
    </location>
</feature>
<feature type="region of interest" description="Disordered" evidence="5">
    <location>
        <begin position="1051"/>
        <end position="1071"/>
    </location>
</feature>
<feature type="region of interest" description="Disordered" evidence="5">
    <location>
        <begin position="1709"/>
        <end position="1834"/>
    </location>
</feature>
<feature type="compositionally biased region" description="Polar residues" evidence="5">
    <location>
        <begin position="1743"/>
        <end position="1757"/>
    </location>
</feature>
<dbReference type="CDD" id="cd02257">
    <property type="entry name" value="Peptidase_C19"/>
    <property type="match status" value="2"/>
</dbReference>
<feature type="region of interest" description="Disordered" evidence="5">
    <location>
        <begin position="1110"/>
        <end position="1140"/>
    </location>
</feature>
<evidence type="ECO:0000313" key="9">
    <source>
        <dbReference type="EMBL" id="KAK2956161.1"/>
    </source>
</evidence>
<evidence type="ECO:0000259" key="8">
    <source>
        <dbReference type="PROSITE" id="PS50235"/>
    </source>
</evidence>
<feature type="compositionally biased region" description="Basic and acidic residues" evidence="5">
    <location>
        <begin position="830"/>
        <end position="842"/>
    </location>
</feature>
<sequence length="1954" mass="214137">MLTFLLLLPLSSCTTCEASNVHLVCTPGSGCVNGTCGTCSTNSDCNSQFTCTSGECIHKSIFPLTWQTWIAMIGAFGISILGGATGMGGGSFVVPIFSLVNAFITTNSIGLAQATILGNGLTSFVLGCIHRHPHRNRPRIYCDAVFVMVAPLLAGSFLGVFVASFMPQYVIMILLLIFLVYTAIKTVKRAYRTTKKENQERAKAKAIKDGDHPLTSPVPSPALSPLDMQPANFSNLPKPTPSVSSEYQSFDGEIAPEQPSSGAADVELTERPKETHPPNNNDFSVEMIPHNETQPNPDQETDIAPTEPTAIDLEEQKMQRDSTYIPETTDPVLAKIYKREKRLGFRKTIFIVCCWILLFLVSLFRGAKGAPSIVGLKRCSAGDWAIFGSYLVVSLLLTALSGFLIMKEQTKKTKLGYESGPGDVVWTVKTSVVYPLFCILAGFVAGLLGIGGALVTSPVLLDMGVLVPVVTATTSALLLLTSSSSTAQFAVGGMLPWDFGLCFFILGLLGAIVGGFVSVLSGRSILMSYFYTLPKLILRNSIPNFIPPTKNKATQCNVKNESHSHRTPHPFQSFKNISLSPPLSDHTPLQTSVSFETLSPHSHRSSFHTPRHSLHRSSLPPSSPMSQSPTKSLQPIVPLPYSSSLPLGYDNFGSTCYLSSILVALSSLPPFMTSILSSSLWGEIISFANSTHVSIQRQASSMNSPLSPQLLTTLSRALFQQSFSAQFGVTISLTELLTRFFSSFSDSSMSMHVPHPSSSPIPYSSSTAKGLDPAMFFFTISQNLRRGHCVEYQAGEMHDAQEFFSDLLQLISEELSILGQDAENSDSSSSDDHSMETIKSSENKSSSTSTPPATVSKSNISAANEDILPFNQELIENRQEEIQARFNTLSRQLLATIQNHPSRYSSQLPKLTFTPLDPFISPQLKHLPQQQRHFVHPVKDVFESVVESTMVCLDCLTTRKHRQEFLVLPCTFSTDHRLFISATIKQIIQERKNRRSSRNSHQVPSPIPSPQHGGDPTSPIGPSTEMGGQKGGQKNTPSIHLSSLLDSFFSVEGETEQPSSDENGEGQEDQGLFLECEKCRKKTRTTMSTLLASLPPVLAIQINRFAVINQHSPSEQRSRSSSPSLSSMNETADSKGTQSSSFSPLLLSLLSSSQNSLNKEVNALSGSTSGSLGTAQMTIQKIQFPVEIPEQLDMSRWMKKTSQSSGEEQRKATEEEGCEDKMEKDEEIVGDDRVNQELDRKGGSHAALLRWFGRKEITHANISDNTLPNEEQDNPDLSPLDTTPSDGTKEDSTNKPLLIADEDPQPVQEKVAEDEQPLTPPLYSRRERKPSRVVREEEERLNESRLRHQNSQNPLLPVQSTTSQEDADSPPDDPPSVMLTRDSIVEVMERCFWDWSVVGKGGKRKEGRKKEARASERLLSRRSSRRTTPASSVSPVPIQDIIQTPLPPPSFSKLPATPSPQKAQKKEVTPININSDEDDGKEAKEEARPTILTVSDVPLHPLNTPTRTPIEKRKRERSTVSTMRTRRERSESEKQRLRSHRMIDLTNDSSDESQERLRGGKGKGDESDSSTDEGTESVEAKSELPKAARQLPQLVPSILPDSQQRFRQFNPTHPIVPRPLSAINPSDKQGQIPQIRLQPSPLLSHSHSPLVAPIVLPSPTPPSPLPALLPPPQIPSNTRLLFSPLWTQSYSKLGHTISMPLRGSPSFIPTMKSPLASGSPFQRTSPIPYPPPQMSGFLPTHVPHSSPNPFTSASNAKPSLLPLPPKMAATSRTTNPPHPASGTRPVTSTNIPTPPSKSPFQRSLRPAVPPFSSPTSSPSPRAMESSSSHSDISTVLSSHGLNDLLKENTFSRIVEESERNSHAADSDKADVDCDKQDSRYDLFGIVVHHGPTVSSGHYTAAVRDVTQPLLPSNSLSWLIFNDLTVTRRSLDEILADKKIVENAYLLFYVRHSSL</sequence>
<dbReference type="PROSITE" id="PS00973">
    <property type="entry name" value="USP_2"/>
    <property type="match status" value="1"/>
</dbReference>
<reference evidence="9 10" key="1">
    <citation type="journal article" date="2022" name="bioRxiv">
        <title>Genomics of Preaxostyla Flagellates Illuminates Evolutionary Transitions and the Path Towards Mitochondrial Loss.</title>
        <authorList>
            <person name="Novak L.V.F."/>
            <person name="Treitli S.C."/>
            <person name="Pyrih J."/>
            <person name="Halakuc P."/>
            <person name="Pipaliya S.V."/>
            <person name="Vacek V."/>
            <person name="Brzon O."/>
            <person name="Soukal P."/>
            <person name="Eme L."/>
            <person name="Dacks J.B."/>
            <person name="Karnkowska A."/>
            <person name="Elias M."/>
            <person name="Hampl V."/>
        </authorList>
    </citation>
    <scope>NUCLEOTIDE SEQUENCE [LARGE SCALE GENOMIC DNA]</scope>
    <source>
        <strain evidence="9">NAU3</strain>
        <tissue evidence="9">Gut</tissue>
    </source>
</reference>
<feature type="region of interest" description="Disordered" evidence="5">
    <location>
        <begin position="1262"/>
        <end position="1381"/>
    </location>
</feature>
<evidence type="ECO:0000256" key="3">
    <source>
        <dbReference type="ARBA" id="ARBA00022989"/>
    </source>
</evidence>
<feature type="region of interest" description="Disordered" evidence="5">
    <location>
        <begin position="194"/>
        <end position="281"/>
    </location>
</feature>